<dbReference type="EMBL" id="MK500327">
    <property type="protein sequence ID" value="QBK85470.1"/>
    <property type="molecule type" value="Genomic_DNA"/>
</dbReference>
<proteinExistence type="predicted"/>
<name>A0A481YR59_9VIRU</name>
<organism evidence="1">
    <name type="scientific">Marseillevirus LCMAC101</name>
    <dbReference type="NCBI Taxonomy" id="2506602"/>
    <lineage>
        <taxon>Viruses</taxon>
        <taxon>Varidnaviria</taxon>
        <taxon>Bamfordvirae</taxon>
        <taxon>Nucleocytoviricota</taxon>
        <taxon>Megaviricetes</taxon>
        <taxon>Pimascovirales</taxon>
        <taxon>Pimascovirales incertae sedis</taxon>
        <taxon>Marseilleviridae</taxon>
    </lineage>
</organism>
<evidence type="ECO:0000313" key="1">
    <source>
        <dbReference type="EMBL" id="QBK85470.1"/>
    </source>
</evidence>
<gene>
    <name evidence="1" type="ORF">LCMAC101_00570</name>
</gene>
<protein>
    <submittedName>
        <fullName evidence="1">Uncharacterized protein</fullName>
    </submittedName>
</protein>
<accession>A0A481YR59</accession>
<reference evidence="1" key="1">
    <citation type="journal article" date="2019" name="MBio">
        <title>Virus Genomes from Deep Sea Sediments Expand the Ocean Megavirome and Support Independent Origins of Viral Gigantism.</title>
        <authorList>
            <person name="Backstrom D."/>
            <person name="Yutin N."/>
            <person name="Jorgensen S.L."/>
            <person name="Dharamshi J."/>
            <person name="Homa F."/>
            <person name="Zaremba-Niedwiedzka K."/>
            <person name="Spang A."/>
            <person name="Wolf Y.I."/>
            <person name="Koonin E.V."/>
            <person name="Ettema T.J."/>
        </authorList>
    </citation>
    <scope>NUCLEOTIDE SEQUENCE</scope>
</reference>
<sequence>MDSKFYFVYYSVYIKATLARGALSLKRQALIKDHPLQWQKDINDKYKNRSCTVISWQILSENEYFLYKNEIGNGREIL</sequence>